<dbReference type="PANTHER" id="PTHR30290">
    <property type="entry name" value="PERIPLASMIC BINDING COMPONENT OF ABC TRANSPORTER"/>
    <property type="match status" value="1"/>
</dbReference>
<dbReference type="Gene3D" id="3.40.190.10">
    <property type="entry name" value="Periplasmic binding protein-like II"/>
    <property type="match status" value="1"/>
</dbReference>
<dbReference type="GO" id="GO:1904680">
    <property type="term" value="F:peptide transmembrane transporter activity"/>
    <property type="evidence" value="ECO:0007669"/>
    <property type="project" value="TreeGrafter"/>
</dbReference>
<dbReference type="PANTHER" id="PTHR30290:SF9">
    <property type="entry name" value="OLIGOPEPTIDE-BINDING PROTEIN APPA"/>
    <property type="match status" value="1"/>
</dbReference>
<gene>
    <name evidence="5" type="ORF">FC89_GL001073</name>
</gene>
<dbReference type="RefSeq" id="WP_057871815.1">
    <property type="nucleotide sequence ID" value="NZ_AZGB01000016.1"/>
</dbReference>
<dbReference type="OrthoDB" id="9796817at2"/>
<feature type="domain" description="Solute-binding protein family 5" evidence="4">
    <location>
        <begin position="75"/>
        <end position="431"/>
    </location>
</feature>
<evidence type="ECO:0000256" key="2">
    <source>
        <dbReference type="ARBA" id="ARBA00022448"/>
    </source>
</evidence>
<dbReference type="PIRSF" id="PIRSF002741">
    <property type="entry name" value="MppA"/>
    <property type="match status" value="1"/>
</dbReference>
<dbReference type="GeneID" id="98319094"/>
<dbReference type="STRING" id="1423750.FC89_GL001073"/>
<dbReference type="GO" id="GO:0043190">
    <property type="term" value="C:ATP-binding cassette (ABC) transporter complex"/>
    <property type="evidence" value="ECO:0007669"/>
    <property type="project" value="InterPro"/>
</dbReference>
<comment type="similarity">
    <text evidence="1">Belongs to the bacterial solute-binding protein 5 family.</text>
</comment>
<sequence length="509" mass="56558">MKKLISIIFTFIIIFLAVFGYVNYKGNSGRKVAAKPLVIARPYDVAGLDPGFLTENAQVVDNIFDTLVTRDNNEKLKPSLATSWKQIKPTIWRFKLRKGVKFTNGEKFTASSVKFSIDRVLNPKNNAPTASYISTIKQVKVVNTHTVDVVTKKPDPLIPTRFNRYPTEIVPEKYVKKVGEKTFSEHPIGTGAYKFVSWKKGESVTLKVNKHYWNGIPKVKKVIFKAIPQASTRIDALNNGEADIITGVSPEDRTNVQKSKTARLSTVRRGGNIVYVGFKTNVKPFNNVKVRRALNYAINKRQIVKDVLKNSAVATNSLSGPKDTGYTGEPSGYAYNPTKAKQLLKEAGYSNGFTATLDTVNWYADNTAVAQALAAQLKKVGVILKVKNIESSVYRSSVPAGKQSAMYVLGWSSTNTLDADAAMYAVLHSGEPYSTYSNVTVDKELDEARTTSNLTERKHLYASIEKTVVQDAPRIFLYQENTYYGVSKKINWSGKIDGSINVKDVSYIK</sequence>
<dbReference type="InterPro" id="IPR039424">
    <property type="entry name" value="SBP_5"/>
</dbReference>
<organism evidence="5 6">
    <name type="scientific">Liquorilactobacillus ghanensis DSM 18630</name>
    <dbReference type="NCBI Taxonomy" id="1423750"/>
    <lineage>
        <taxon>Bacteria</taxon>
        <taxon>Bacillati</taxon>
        <taxon>Bacillota</taxon>
        <taxon>Bacilli</taxon>
        <taxon>Lactobacillales</taxon>
        <taxon>Lactobacillaceae</taxon>
        <taxon>Liquorilactobacillus</taxon>
    </lineage>
</organism>
<dbReference type="InterPro" id="IPR000914">
    <property type="entry name" value="SBP_5_dom"/>
</dbReference>
<keyword evidence="2" id="KW-0813">Transport</keyword>
<dbReference type="InterPro" id="IPR030678">
    <property type="entry name" value="Peptide/Ni-bd"/>
</dbReference>
<accession>A0A0R1VQQ7</accession>
<comment type="caution">
    <text evidence="5">The sequence shown here is derived from an EMBL/GenBank/DDBJ whole genome shotgun (WGS) entry which is preliminary data.</text>
</comment>
<dbReference type="Gene3D" id="3.90.76.10">
    <property type="entry name" value="Dipeptide-binding Protein, Domain 1"/>
    <property type="match status" value="1"/>
</dbReference>
<protein>
    <recommendedName>
        <fullName evidence="4">Solute-binding protein family 5 domain-containing protein</fullName>
    </recommendedName>
</protein>
<dbReference type="AlphaFoldDB" id="A0A0R1VQQ7"/>
<keyword evidence="6" id="KW-1185">Reference proteome</keyword>
<dbReference type="GO" id="GO:0015833">
    <property type="term" value="P:peptide transport"/>
    <property type="evidence" value="ECO:0007669"/>
    <property type="project" value="TreeGrafter"/>
</dbReference>
<evidence type="ECO:0000256" key="1">
    <source>
        <dbReference type="ARBA" id="ARBA00005695"/>
    </source>
</evidence>
<name>A0A0R1VQQ7_9LACO</name>
<dbReference type="EMBL" id="AZGB01000016">
    <property type="protein sequence ID" value="KRM06203.1"/>
    <property type="molecule type" value="Genomic_DNA"/>
</dbReference>
<dbReference type="Gene3D" id="3.10.105.10">
    <property type="entry name" value="Dipeptide-binding Protein, Domain 3"/>
    <property type="match status" value="1"/>
</dbReference>
<dbReference type="PATRIC" id="fig|1423750.3.peg.1098"/>
<keyword evidence="3" id="KW-0732">Signal</keyword>
<dbReference type="Proteomes" id="UP000051451">
    <property type="component" value="Unassembled WGS sequence"/>
</dbReference>
<evidence type="ECO:0000313" key="5">
    <source>
        <dbReference type="EMBL" id="KRM06203.1"/>
    </source>
</evidence>
<proteinExistence type="inferred from homology"/>
<dbReference type="GO" id="GO:0042597">
    <property type="term" value="C:periplasmic space"/>
    <property type="evidence" value="ECO:0007669"/>
    <property type="project" value="UniProtKB-ARBA"/>
</dbReference>
<reference evidence="5 6" key="1">
    <citation type="journal article" date="2015" name="Genome Announc.">
        <title>Expanding the biotechnology potential of lactobacilli through comparative genomics of 213 strains and associated genera.</title>
        <authorList>
            <person name="Sun Z."/>
            <person name="Harris H.M."/>
            <person name="McCann A."/>
            <person name="Guo C."/>
            <person name="Argimon S."/>
            <person name="Zhang W."/>
            <person name="Yang X."/>
            <person name="Jeffery I.B."/>
            <person name="Cooney J.C."/>
            <person name="Kagawa T.F."/>
            <person name="Liu W."/>
            <person name="Song Y."/>
            <person name="Salvetti E."/>
            <person name="Wrobel A."/>
            <person name="Rasinkangas P."/>
            <person name="Parkhill J."/>
            <person name="Rea M.C."/>
            <person name="O'Sullivan O."/>
            <person name="Ritari J."/>
            <person name="Douillard F.P."/>
            <person name="Paul Ross R."/>
            <person name="Yang R."/>
            <person name="Briner A.E."/>
            <person name="Felis G.E."/>
            <person name="de Vos W.M."/>
            <person name="Barrangou R."/>
            <person name="Klaenhammer T.R."/>
            <person name="Caufield P.W."/>
            <person name="Cui Y."/>
            <person name="Zhang H."/>
            <person name="O'Toole P.W."/>
        </authorList>
    </citation>
    <scope>NUCLEOTIDE SEQUENCE [LARGE SCALE GENOMIC DNA]</scope>
    <source>
        <strain evidence="5 6">DSM 18630</strain>
    </source>
</reference>
<dbReference type="SUPFAM" id="SSF53850">
    <property type="entry name" value="Periplasmic binding protein-like II"/>
    <property type="match status" value="1"/>
</dbReference>
<evidence type="ECO:0000313" key="6">
    <source>
        <dbReference type="Proteomes" id="UP000051451"/>
    </source>
</evidence>
<evidence type="ECO:0000259" key="4">
    <source>
        <dbReference type="Pfam" id="PF00496"/>
    </source>
</evidence>
<evidence type="ECO:0000256" key="3">
    <source>
        <dbReference type="ARBA" id="ARBA00022729"/>
    </source>
</evidence>
<dbReference type="Pfam" id="PF00496">
    <property type="entry name" value="SBP_bac_5"/>
    <property type="match status" value="1"/>
</dbReference>